<comment type="caution">
    <text evidence="5">The sequence shown here is derived from an EMBL/GenBank/DDBJ whole genome shotgun (WGS) entry which is preliminary data.</text>
</comment>
<dbReference type="PROSITE" id="PS50932">
    <property type="entry name" value="HTH_LACI_2"/>
    <property type="match status" value="1"/>
</dbReference>
<dbReference type="RefSeq" id="WP_193501285.1">
    <property type="nucleotide sequence ID" value="NZ_JADCKC010000002.1"/>
</dbReference>
<keyword evidence="3" id="KW-0804">Transcription</keyword>
<evidence type="ECO:0000256" key="2">
    <source>
        <dbReference type="ARBA" id="ARBA00023125"/>
    </source>
</evidence>
<evidence type="ECO:0000259" key="4">
    <source>
        <dbReference type="PROSITE" id="PS50932"/>
    </source>
</evidence>
<dbReference type="InterPro" id="IPR046335">
    <property type="entry name" value="LacI/GalR-like_sensor"/>
</dbReference>
<dbReference type="Pfam" id="PF13377">
    <property type="entry name" value="Peripla_BP_3"/>
    <property type="match status" value="1"/>
</dbReference>
<dbReference type="InterPro" id="IPR010982">
    <property type="entry name" value="Lambda_DNA-bd_dom_sf"/>
</dbReference>
<organism evidence="5 6">
    <name type="scientific">Gemmiger gallinarum</name>
    <dbReference type="NCBI Taxonomy" id="2779354"/>
    <lineage>
        <taxon>Bacteria</taxon>
        <taxon>Bacillati</taxon>
        <taxon>Bacillota</taxon>
        <taxon>Clostridia</taxon>
        <taxon>Eubacteriales</taxon>
        <taxon>Gemmiger</taxon>
    </lineage>
</organism>
<dbReference type="InterPro" id="IPR000843">
    <property type="entry name" value="HTH_LacI"/>
</dbReference>
<dbReference type="SMART" id="SM00354">
    <property type="entry name" value="HTH_LACI"/>
    <property type="match status" value="1"/>
</dbReference>
<gene>
    <name evidence="5" type="ORF">INF35_08010</name>
</gene>
<dbReference type="Pfam" id="PF00356">
    <property type="entry name" value="LacI"/>
    <property type="match status" value="1"/>
</dbReference>
<accession>A0ABR9R3L4</accession>
<dbReference type="CDD" id="cd01392">
    <property type="entry name" value="HTH_LacI"/>
    <property type="match status" value="1"/>
</dbReference>
<dbReference type="Proteomes" id="UP000768567">
    <property type="component" value="Unassembled WGS sequence"/>
</dbReference>
<evidence type="ECO:0000313" key="6">
    <source>
        <dbReference type="Proteomes" id="UP000768567"/>
    </source>
</evidence>
<proteinExistence type="predicted"/>
<keyword evidence="1" id="KW-0805">Transcription regulation</keyword>
<dbReference type="PANTHER" id="PTHR30146:SF109">
    <property type="entry name" value="HTH-TYPE TRANSCRIPTIONAL REGULATOR GALS"/>
    <property type="match status" value="1"/>
</dbReference>
<evidence type="ECO:0000313" key="5">
    <source>
        <dbReference type="EMBL" id="MBE5037726.1"/>
    </source>
</evidence>
<dbReference type="InterPro" id="IPR028082">
    <property type="entry name" value="Peripla_BP_I"/>
</dbReference>
<dbReference type="CDD" id="cd06267">
    <property type="entry name" value="PBP1_LacI_sugar_binding-like"/>
    <property type="match status" value="1"/>
</dbReference>
<protein>
    <submittedName>
        <fullName evidence="5">LacI family DNA-binding transcriptional regulator</fullName>
    </submittedName>
</protein>
<name>A0ABR9R3L4_9FIRM</name>
<keyword evidence="2 5" id="KW-0238">DNA-binding</keyword>
<reference evidence="5 6" key="1">
    <citation type="submission" date="2020-10" db="EMBL/GenBank/DDBJ databases">
        <title>ChiBAC.</title>
        <authorList>
            <person name="Zenner C."/>
            <person name="Hitch T.C.A."/>
            <person name="Clavel T."/>
        </authorList>
    </citation>
    <scope>NUCLEOTIDE SEQUENCE [LARGE SCALE GENOMIC DNA]</scope>
    <source>
        <strain evidence="5 6">DSM 109015</strain>
    </source>
</reference>
<evidence type="ECO:0000256" key="1">
    <source>
        <dbReference type="ARBA" id="ARBA00023015"/>
    </source>
</evidence>
<evidence type="ECO:0000256" key="3">
    <source>
        <dbReference type="ARBA" id="ARBA00023163"/>
    </source>
</evidence>
<dbReference type="Gene3D" id="3.40.50.2300">
    <property type="match status" value="2"/>
</dbReference>
<dbReference type="PANTHER" id="PTHR30146">
    <property type="entry name" value="LACI-RELATED TRANSCRIPTIONAL REPRESSOR"/>
    <property type="match status" value="1"/>
</dbReference>
<dbReference type="Gene3D" id="1.10.260.40">
    <property type="entry name" value="lambda repressor-like DNA-binding domains"/>
    <property type="match status" value="1"/>
</dbReference>
<feature type="domain" description="HTH lacI-type" evidence="4">
    <location>
        <begin position="1"/>
        <end position="55"/>
    </location>
</feature>
<dbReference type="EMBL" id="JADCKC010000002">
    <property type="protein sequence ID" value="MBE5037726.1"/>
    <property type="molecule type" value="Genomic_DNA"/>
</dbReference>
<dbReference type="SUPFAM" id="SSF53822">
    <property type="entry name" value="Periplasmic binding protein-like I"/>
    <property type="match status" value="1"/>
</dbReference>
<dbReference type="SUPFAM" id="SSF47413">
    <property type="entry name" value="lambda repressor-like DNA-binding domains"/>
    <property type="match status" value="1"/>
</dbReference>
<dbReference type="GO" id="GO:0003677">
    <property type="term" value="F:DNA binding"/>
    <property type="evidence" value="ECO:0007669"/>
    <property type="project" value="UniProtKB-KW"/>
</dbReference>
<keyword evidence="6" id="KW-1185">Reference proteome</keyword>
<sequence length="348" mass="40187">MTSREFAKLIGVSQSTVSRALNNSPLVPEEKRKLILAKAREVGFELNSHAKSLRTQRTGTIGILFPKHFVSMSANMMLAHLYDCIQNEMHHYNYDIMVVYYESTSEDFSSFERIIRTRKVDGFLVLRMELSHAEMCLIEEYQVPCVFLMNAGSKIRPQLNYLFSDSEYGGYIAGRYFGGFPDYHKLFITVHEELEDAERRLEGYRRGLESCGCPLEESDILFCRLSIEDAYNCILQNRDRLSRQKTAIFAYSDTLGVGIINACRELGLCIPEQVQIISMDDIPLAQQLHPRLSTLHINVEEMVPRSCRLLMEGIDRKEGLVQEWIRPRLILRDTTVNREDHFLLKELA</sequence>